<dbReference type="InterPro" id="IPR005845">
    <property type="entry name" value="A-D-PHexomutase_a/b/a-II"/>
</dbReference>
<dbReference type="NCBIfam" id="TIGR01455">
    <property type="entry name" value="glmM"/>
    <property type="match status" value="1"/>
</dbReference>
<dbReference type="FunFam" id="3.30.310.50:FF:000001">
    <property type="entry name" value="Phosphoglucosamine mutase"/>
    <property type="match status" value="1"/>
</dbReference>
<dbReference type="Pfam" id="PF02878">
    <property type="entry name" value="PGM_PMM_I"/>
    <property type="match status" value="1"/>
</dbReference>
<dbReference type="InterPro" id="IPR005843">
    <property type="entry name" value="A-D-PHexomutase_C"/>
</dbReference>
<dbReference type="SUPFAM" id="SSF53738">
    <property type="entry name" value="Phosphoglucomutase, first 3 domains"/>
    <property type="match status" value="3"/>
</dbReference>
<dbReference type="RefSeq" id="WP_303680511.1">
    <property type="nucleotide sequence ID" value="NZ_DBFZOV010000188.1"/>
</dbReference>
<reference evidence="16 17" key="1">
    <citation type="journal article" date="2016" name="Nat. Biotechnol.">
        <title>Measurement of bacterial replication rates in microbial communities.</title>
        <authorList>
            <person name="Brown C.T."/>
            <person name="Olm M.R."/>
            <person name="Thomas B.C."/>
            <person name="Banfield J.F."/>
        </authorList>
    </citation>
    <scope>NUCLEOTIDE SEQUENCE [LARGE SCALE GENOMIC DNA]</scope>
    <source>
        <strain evidence="16">46_33</strain>
    </source>
</reference>
<evidence type="ECO:0000313" key="16">
    <source>
        <dbReference type="EMBL" id="OLA36234.1"/>
    </source>
</evidence>
<dbReference type="PROSITE" id="PS00710">
    <property type="entry name" value="PGM_PMM"/>
    <property type="match status" value="1"/>
</dbReference>
<dbReference type="InterPro" id="IPR005846">
    <property type="entry name" value="A-D-PHexomutase_a/b/a-III"/>
</dbReference>
<dbReference type="NCBIfam" id="NF008139">
    <property type="entry name" value="PRK10887.1"/>
    <property type="match status" value="1"/>
</dbReference>
<comment type="catalytic activity">
    <reaction evidence="6 9 11">
        <text>alpha-D-glucosamine 1-phosphate = D-glucosamine 6-phosphate</text>
        <dbReference type="Rhea" id="RHEA:23424"/>
        <dbReference type="ChEBI" id="CHEBI:58516"/>
        <dbReference type="ChEBI" id="CHEBI:58725"/>
        <dbReference type="EC" id="5.4.2.10"/>
    </reaction>
</comment>
<dbReference type="GO" id="GO:0005829">
    <property type="term" value="C:cytosol"/>
    <property type="evidence" value="ECO:0007669"/>
    <property type="project" value="TreeGrafter"/>
</dbReference>
<dbReference type="CDD" id="cd05802">
    <property type="entry name" value="GlmM"/>
    <property type="match status" value="1"/>
</dbReference>
<dbReference type="EC" id="5.4.2.10" evidence="7 9"/>
<dbReference type="InterPro" id="IPR036900">
    <property type="entry name" value="A-D-PHexomutase_C_sf"/>
</dbReference>
<dbReference type="FunFam" id="3.40.120.10:FF:000001">
    <property type="entry name" value="Phosphoglucosamine mutase"/>
    <property type="match status" value="1"/>
</dbReference>
<feature type="domain" description="Alpha-D-phosphohexomutase alpha/beta/alpha" evidence="15">
    <location>
        <begin position="257"/>
        <end position="368"/>
    </location>
</feature>
<keyword evidence="2 9" id="KW-0597">Phosphoprotein</keyword>
<organism evidence="16 17">
    <name type="scientific">Phascolarctobacterium succinatutens</name>
    <dbReference type="NCBI Taxonomy" id="626940"/>
    <lineage>
        <taxon>Bacteria</taxon>
        <taxon>Bacillati</taxon>
        <taxon>Bacillota</taxon>
        <taxon>Negativicutes</taxon>
        <taxon>Acidaminococcales</taxon>
        <taxon>Acidaminococcaceae</taxon>
        <taxon>Phascolarctobacterium</taxon>
    </lineage>
</organism>
<dbReference type="GO" id="GO:0005975">
    <property type="term" value="P:carbohydrate metabolic process"/>
    <property type="evidence" value="ECO:0007669"/>
    <property type="project" value="InterPro"/>
</dbReference>
<dbReference type="SUPFAM" id="SSF55957">
    <property type="entry name" value="Phosphoglucomutase, C-terminal domain"/>
    <property type="match status" value="1"/>
</dbReference>
<protein>
    <recommendedName>
        <fullName evidence="8 9">Phosphoglucosamine mutase</fullName>
        <ecNumber evidence="7 9">5.4.2.10</ecNumber>
    </recommendedName>
</protein>
<dbReference type="InterPro" id="IPR050060">
    <property type="entry name" value="Phosphoglucosamine_mutase"/>
</dbReference>
<dbReference type="Proteomes" id="UP000186777">
    <property type="component" value="Unassembled WGS sequence"/>
</dbReference>
<dbReference type="Gene3D" id="3.40.120.10">
    <property type="entry name" value="Alpha-D-Glucose-1,6-Bisphosphate, subunit A, domain 3"/>
    <property type="match status" value="3"/>
</dbReference>
<dbReference type="PANTHER" id="PTHR42946">
    <property type="entry name" value="PHOSPHOHEXOSE MUTASE"/>
    <property type="match status" value="1"/>
</dbReference>
<comment type="caution">
    <text evidence="16">The sequence shown here is derived from an EMBL/GenBank/DDBJ whole genome shotgun (WGS) entry which is preliminary data.</text>
</comment>
<sequence>MARLFGTDGVRGVANVELTPELAFKLGYAAAKYFGREVSCPKIIIGRDTRRSGQMLESALAAGICSAGGNAHLLGVMPTPAVSFLTSEVKANAGVVISASHNPFEDNGIKFFSQTGHKLPDAVEDEIAAIVAAPIDYTQAVSGSSVGQIIYEKDLSALYIKHILSTAYAKLNGLKIVMDCSNGANSEIAPVILRSLGAEVVAIFNEPNGININNGCGSTHLEALQKKVVEVGAHVGIANDGDADRCLAVDENGEAMDGDQIMLICALELMKRNKLHDNMLVTTVMSNVGLHQAMKAHGGKTVKTAVGDRYVLEEMLKHNYSIGGEQSGHIIFSEFAKTGDGILTAVQLLCAMVRNNKSLSEMSGVMTKFPQILLNVRVKNKNGWEEKAAIQEVIKKYQEELGENGQILVRASGTEPLIRIMAEGPKQERLEQIANAIADVVTKELA</sequence>
<dbReference type="Pfam" id="PF02880">
    <property type="entry name" value="PGM_PMM_III"/>
    <property type="match status" value="1"/>
</dbReference>
<evidence type="ECO:0000259" key="15">
    <source>
        <dbReference type="Pfam" id="PF02880"/>
    </source>
</evidence>
<evidence type="ECO:0000256" key="8">
    <source>
        <dbReference type="ARBA" id="ARBA00068193"/>
    </source>
</evidence>
<evidence type="ECO:0000256" key="10">
    <source>
        <dbReference type="RuleBase" id="RU004326"/>
    </source>
</evidence>
<dbReference type="Pfam" id="PF00408">
    <property type="entry name" value="PGM_PMM_IV"/>
    <property type="match status" value="1"/>
</dbReference>
<evidence type="ECO:0000313" key="17">
    <source>
        <dbReference type="Proteomes" id="UP000186777"/>
    </source>
</evidence>
<evidence type="ECO:0000256" key="3">
    <source>
        <dbReference type="ARBA" id="ARBA00022723"/>
    </source>
</evidence>
<feature type="domain" description="Alpha-D-phosphohexomutase alpha/beta/alpha" evidence="14">
    <location>
        <begin position="159"/>
        <end position="253"/>
    </location>
</feature>
<dbReference type="GO" id="GO:0000287">
    <property type="term" value="F:magnesium ion binding"/>
    <property type="evidence" value="ECO:0007669"/>
    <property type="project" value="UniProtKB-UniRule"/>
</dbReference>
<dbReference type="GO" id="GO:0004615">
    <property type="term" value="F:phosphomannomutase activity"/>
    <property type="evidence" value="ECO:0007669"/>
    <property type="project" value="TreeGrafter"/>
</dbReference>
<keyword evidence="5 9" id="KW-0413">Isomerase</keyword>
<feature type="binding site" evidence="9">
    <location>
        <position position="242"/>
    </location>
    <ligand>
        <name>Mg(2+)</name>
        <dbReference type="ChEBI" id="CHEBI:18420"/>
    </ligand>
</feature>
<dbReference type="STRING" id="626940.BHW43_10595"/>
<feature type="modified residue" description="Phosphoserine" evidence="9">
    <location>
        <position position="100"/>
    </location>
</feature>
<name>A0A1Q6R1H3_9FIRM</name>
<evidence type="ECO:0000256" key="6">
    <source>
        <dbReference type="ARBA" id="ARBA00050364"/>
    </source>
</evidence>
<feature type="binding site" description="via phosphate group" evidence="9">
    <location>
        <position position="100"/>
    </location>
    <ligand>
        <name>Mg(2+)</name>
        <dbReference type="ChEBI" id="CHEBI:18420"/>
    </ligand>
</feature>
<evidence type="ECO:0000259" key="14">
    <source>
        <dbReference type="Pfam" id="PF02879"/>
    </source>
</evidence>
<evidence type="ECO:0000259" key="12">
    <source>
        <dbReference type="Pfam" id="PF00408"/>
    </source>
</evidence>
<evidence type="ECO:0000256" key="1">
    <source>
        <dbReference type="ARBA" id="ARBA00010231"/>
    </source>
</evidence>
<dbReference type="InterPro" id="IPR016066">
    <property type="entry name" value="A-D-PHexomutase_CS"/>
</dbReference>
<evidence type="ECO:0000256" key="9">
    <source>
        <dbReference type="HAMAP-Rule" id="MF_01554"/>
    </source>
</evidence>
<proteinExistence type="inferred from homology"/>
<feature type="binding site" evidence="9">
    <location>
        <position position="240"/>
    </location>
    <ligand>
        <name>Mg(2+)</name>
        <dbReference type="ChEBI" id="CHEBI:18420"/>
    </ligand>
</feature>
<feature type="binding site" evidence="9">
    <location>
        <position position="244"/>
    </location>
    <ligand>
        <name>Mg(2+)</name>
        <dbReference type="ChEBI" id="CHEBI:18420"/>
    </ligand>
</feature>
<feature type="domain" description="Alpha-D-phosphohexomutase alpha/beta/alpha" evidence="13">
    <location>
        <begin position="3"/>
        <end position="133"/>
    </location>
</feature>
<comment type="function">
    <text evidence="9 11">Catalyzes the conversion of glucosamine-6-phosphate to glucosamine-1-phosphate.</text>
</comment>
<evidence type="ECO:0000259" key="13">
    <source>
        <dbReference type="Pfam" id="PF02878"/>
    </source>
</evidence>
<dbReference type="PANTHER" id="PTHR42946:SF1">
    <property type="entry name" value="PHOSPHOGLUCOMUTASE (ALPHA-D-GLUCOSE-1,6-BISPHOSPHATE-DEPENDENT)"/>
    <property type="match status" value="1"/>
</dbReference>
<dbReference type="AlphaFoldDB" id="A0A1Q6R1H3"/>
<comment type="cofactor">
    <cofactor evidence="9">
        <name>Mg(2+)</name>
        <dbReference type="ChEBI" id="CHEBI:18420"/>
    </cofactor>
    <text evidence="9">Binds 1 Mg(2+) ion per subunit.</text>
</comment>
<dbReference type="PRINTS" id="PR00509">
    <property type="entry name" value="PGMPMM"/>
</dbReference>
<dbReference type="InterPro" id="IPR005841">
    <property type="entry name" value="Alpha-D-phosphohexomutase_SF"/>
</dbReference>
<dbReference type="EMBL" id="MNTG01000047">
    <property type="protein sequence ID" value="OLA36234.1"/>
    <property type="molecule type" value="Genomic_DNA"/>
</dbReference>
<dbReference type="GO" id="GO:0009252">
    <property type="term" value="P:peptidoglycan biosynthetic process"/>
    <property type="evidence" value="ECO:0007669"/>
    <property type="project" value="TreeGrafter"/>
</dbReference>
<dbReference type="Gene3D" id="3.30.310.50">
    <property type="entry name" value="Alpha-D-phosphohexomutase, C-terminal domain"/>
    <property type="match status" value="1"/>
</dbReference>
<dbReference type="Pfam" id="PF02879">
    <property type="entry name" value="PGM_PMM_II"/>
    <property type="match status" value="1"/>
</dbReference>
<dbReference type="GO" id="GO:0008966">
    <property type="term" value="F:phosphoglucosamine mutase activity"/>
    <property type="evidence" value="ECO:0007669"/>
    <property type="project" value="UniProtKB-UniRule"/>
</dbReference>
<comment type="similarity">
    <text evidence="1 9 10">Belongs to the phosphohexose mutase family.</text>
</comment>
<gene>
    <name evidence="9" type="primary">glmM</name>
    <name evidence="16" type="ORF">BHW43_10595</name>
</gene>
<dbReference type="InterPro" id="IPR005844">
    <property type="entry name" value="A-D-PHexomutase_a/b/a-I"/>
</dbReference>
<evidence type="ECO:0000256" key="7">
    <source>
        <dbReference type="ARBA" id="ARBA00066330"/>
    </source>
</evidence>
<feature type="active site" description="Phosphoserine intermediate" evidence="9">
    <location>
        <position position="100"/>
    </location>
</feature>
<dbReference type="InterPro" id="IPR006352">
    <property type="entry name" value="GlmM_bact"/>
</dbReference>
<accession>A0A1Q6R1H3</accession>
<dbReference type="GO" id="GO:0006048">
    <property type="term" value="P:UDP-N-acetylglucosamine biosynthetic process"/>
    <property type="evidence" value="ECO:0007669"/>
    <property type="project" value="TreeGrafter"/>
</dbReference>
<evidence type="ECO:0000256" key="2">
    <source>
        <dbReference type="ARBA" id="ARBA00022553"/>
    </source>
</evidence>
<dbReference type="InterPro" id="IPR016055">
    <property type="entry name" value="A-D-PHexomutase_a/b/a-I/II/III"/>
</dbReference>
<comment type="PTM">
    <text evidence="9">Activated by phosphorylation.</text>
</comment>
<evidence type="ECO:0000256" key="5">
    <source>
        <dbReference type="ARBA" id="ARBA00023235"/>
    </source>
</evidence>
<keyword evidence="3 9" id="KW-0479">Metal-binding</keyword>
<dbReference type="FunFam" id="3.40.120.10:FF:000002">
    <property type="entry name" value="Phosphoglucosamine mutase"/>
    <property type="match status" value="1"/>
</dbReference>
<evidence type="ECO:0000256" key="11">
    <source>
        <dbReference type="RuleBase" id="RU004327"/>
    </source>
</evidence>
<keyword evidence="4 9" id="KW-0460">Magnesium</keyword>
<dbReference type="HAMAP" id="MF_01554_B">
    <property type="entry name" value="GlmM_B"/>
    <property type="match status" value="1"/>
</dbReference>
<feature type="domain" description="Alpha-D-phosphohexomutase C-terminal" evidence="12">
    <location>
        <begin position="373"/>
        <end position="439"/>
    </location>
</feature>
<evidence type="ECO:0000256" key="4">
    <source>
        <dbReference type="ARBA" id="ARBA00022842"/>
    </source>
</evidence>